<protein>
    <submittedName>
        <fullName evidence="2">Uncharacterized protein</fullName>
    </submittedName>
</protein>
<comment type="caution">
    <text evidence="2">The sequence shown here is derived from an EMBL/GenBank/DDBJ whole genome shotgun (WGS) entry which is preliminary data.</text>
</comment>
<sequence>MILVSVSIFFGPRNASAQDVTPQVLPDRIDDVPDAPGNPFPRFDNFSWRAFVALNWPALDGAPNRGQPDRTKKLGDAGPRVWETYKARYEVFAPGAPKPASWTSYDGTNPCGGAVTNQTKTLSAFSHFADFNQAAFTLARLANPLIDQSRMYTRYEVRFNREQFDSIVDGNNKWYIKQNLPTSAKPGAFRDGSIELKAAWRVLKPNDGIDRSRYYIAKAMVFDPVATTRGGSIVCNERDIALVGLHIVIKTKLRPQWIWSSFEHIDNVPPKNDEPDAKAAQVPYSFNSGSPPPGLAPTPAPKMISDDNPPSDNPDPMQVVRLQPVQPDTMQMNRAYWNLPEIKGTVWANYMLIMTQWPSAPGTPSPTNAGGPFPLGVGSTLANTTMETYQQRNGSSCMECHQAVSNQLGRDFVAFMALDAHDPAQQMLASAAFRRIAAPLSTGASAKTASRKTNQAASPARTALDNDPMVQALARVLQRQ</sequence>
<reference evidence="2 3" key="1">
    <citation type="submission" date="2014-09" db="EMBL/GenBank/DDBJ databases">
        <title>Draft genome of Bradyrhizobium japonicum Is-34.</title>
        <authorList>
            <person name="Tsurumaru H."/>
            <person name="Yamakawa T."/>
            <person name="Hashimoto S."/>
            <person name="Okizaki K."/>
            <person name="Kanesaki Y."/>
            <person name="Yoshikawa H."/>
            <person name="Yajima S."/>
        </authorList>
    </citation>
    <scope>NUCLEOTIDE SEQUENCE [LARGE SCALE GENOMIC DNA]</scope>
    <source>
        <strain evidence="2 3">Is-34</strain>
    </source>
</reference>
<organism evidence="2 3">
    <name type="scientific">Bradyrhizobium japonicum</name>
    <dbReference type="NCBI Taxonomy" id="375"/>
    <lineage>
        <taxon>Bacteria</taxon>
        <taxon>Pseudomonadati</taxon>
        <taxon>Pseudomonadota</taxon>
        <taxon>Alphaproteobacteria</taxon>
        <taxon>Hyphomicrobiales</taxon>
        <taxon>Nitrobacteraceae</taxon>
        <taxon>Bradyrhizobium</taxon>
    </lineage>
</organism>
<evidence type="ECO:0000313" key="3">
    <source>
        <dbReference type="Proteomes" id="UP000030377"/>
    </source>
</evidence>
<evidence type="ECO:0000256" key="1">
    <source>
        <dbReference type="SAM" id="MobiDB-lite"/>
    </source>
</evidence>
<feature type="compositionally biased region" description="Basic and acidic residues" evidence="1">
    <location>
        <begin position="268"/>
        <end position="277"/>
    </location>
</feature>
<feature type="region of interest" description="Disordered" evidence="1">
    <location>
        <begin position="268"/>
        <end position="314"/>
    </location>
</feature>
<feature type="compositionally biased region" description="Pro residues" evidence="1">
    <location>
        <begin position="290"/>
        <end position="300"/>
    </location>
</feature>
<accession>A0A0A3XPA7</accession>
<dbReference type="Proteomes" id="UP000030377">
    <property type="component" value="Unassembled WGS sequence"/>
</dbReference>
<gene>
    <name evidence="2" type="ORF">MA20_25905</name>
</gene>
<feature type="region of interest" description="Disordered" evidence="1">
    <location>
        <begin position="443"/>
        <end position="462"/>
    </location>
</feature>
<dbReference type="EMBL" id="JRPN01000020">
    <property type="protein sequence ID" value="KGT76247.1"/>
    <property type="molecule type" value="Genomic_DNA"/>
</dbReference>
<name>A0A0A3XPA7_BRAJP</name>
<proteinExistence type="predicted"/>
<feature type="compositionally biased region" description="Polar residues" evidence="1">
    <location>
        <begin position="443"/>
        <end position="457"/>
    </location>
</feature>
<dbReference type="AlphaFoldDB" id="A0A0A3XPA7"/>
<evidence type="ECO:0000313" key="2">
    <source>
        <dbReference type="EMBL" id="KGT76247.1"/>
    </source>
</evidence>